<evidence type="ECO:0000313" key="2">
    <source>
        <dbReference type="EMBL" id="GGO69804.1"/>
    </source>
</evidence>
<dbReference type="AlphaFoldDB" id="A0A918DKY2"/>
<comment type="caution">
    <text evidence="2">The sequence shown here is derived from an EMBL/GenBank/DDBJ whole genome shotgun (WGS) entry which is preliminary data.</text>
</comment>
<name>A0A918DKY2_9ALTE</name>
<sequence>MPPEQDWLFRILVAGSVLGWILFVAAMLLFHYARPELQTGFMQALGFSTEQDWHHSLTAWLVVTLSLTVLLSLIALVIRRRRTRRRSDGLWLNLVILTILSLACLVWLLAFAG</sequence>
<feature type="transmembrane region" description="Helical" evidence="1">
    <location>
        <begin position="7"/>
        <end position="33"/>
    </location>
</feature>
<dbReference type="Proteomes" id="UP000606935">
    <property type="component" value="Unassembled WGS sequence"/>
</dbReference>
<evidence type="ECO:0000313" key="3">
    <source>
        <dbReference type="Proteomes" id="UP000606935"/>
    </source>
</evidence>
<feature type="transmembrane region" description="Helical" evidence="1">
    <location>
        <begin position="90"/>
        <end position="112"/>
    </location>
</feature>
<dbReference type="EMBL" id="BMLS01000003">
    <property type="protein sequence ID" value="GGO69804.1"/>
    <property type="molecule type" value="Genomic_DNA"/>
</dbReference>
<keyword evidence="3" id="KW-1185">Reference proteome</keyword>
<keyword evidence="1" id="KW-0812">Transmembrane</keyword>
<reference evidence="2" key="2">
    <citation type="submission" date="2020-09" db="EMBL/GenBank/DDBJ databases">
        <authorList>
            <person name="Sun Q."/>
            <person name="Zhou Y."/>
        </authorList>
    </citation>
    <scope>NUCLEOTIDE SEQUENCE</scope>
    <source>
        <strain evidence="2">CGMCC 1.7086</strain>
    </source>
</reference>
<accession>A0A918DKY2</accession>
<evidence type="ECO:0000256" key="1">
    <source>
        <dbReference type="SAM" id="Phobius"/>
    </source>
</evidence>
<feature type="transmembrane region" description="Helical" evidence="1">
    <location>
        <begin position="53"/>
        <end position="78"/>
    </location>
</feature>
<gene>
    <name evidence="2" type="ORF">GCM10010982_21820</name>
</gene>
<keyword evidence="1" id="KW-0472">Membrane</keyword>
<organism evidence="2 3">
    <name type="scientific">Bowmanella pacifica</name>
    <dbReference type="NCBI Taxonomy" id="502051"/>
    <lineage>
        <taxon>Bacteria</taxon>
        <taxon>Pseudomonadati</taxon>
        <taxon>Pseudomonadota</taxon>
        <taxon>Gammaproteobacteria</taxon>
        <taxon>Alteromonadales</taxon>
        <taxon>Alteromonadaceae</taxon>
        <taxon>Bowmanella</taxon>
    </lineage>
</organism>
<protein>
    <submittedName>
        <fullName evidence="2">Uncharacterized protein</fullName>
    </submittedName>
</protein>
<proteinExistence type="predicted"/>
<reference evidence="2" key="1">
    <citation type="journal article" date="2014" name="Int. J. Syst. Evol. Microbiol.">
        <title>Complete genome sequence of Corynebacterium casei LMG S-19264T (=DSM 44701T), isolated from a smear-ripened cheese.</title>
        <authorList>
            <consortium name="US DOE Joint Genome Institute (JGI-PGF)"/>
            <person name="Walter F."/>
            <person name="Albersmeier A."/>
            <person name="Kalinowski J."/>
            <person name="Ruckert C."/>
        </authorList>
    </citation>
    <scope>NUCLEOTIDE SEQUENCE</scope>
    <source>
        <strain evidence="2">CGMCC 1.7086</strain>
    </source>
</reference>
<keyword evidence="1" id="KW-1133">Transmembrane helix</keyword>